<dbReference type="SUPFAM" id="SSF53850">
    <property type="entry name" value="Periplasmic binding protein-like II"/>
    <property type="match status" value="1"/>
</dbReference>
<evidence type="ECO:0000256" key="1">
    <source>
        <dbReference type="ARBA" id="ARBA00004418"/>
    </source>
</evidence>
<evidence type="ECO:0000313" key="5">
    <source>
        <dbReference type="EMBL" id="QGM99629.1"/>
    </source>
</evidence>
<keyword evidence="3" id="KW-0732">Signal</keyword>
<dbReference type="KEGG" id="mpar:F7D14_08890"/>
<dbReference type="AlphaFoldDB" id="A0A6B8MDI3"/>
<dbReference type="InterPro" id="IPR015168">
    <property type="entry name" value="SsuA/THI5"/>
</dbReference>
<dbReference type="Gene3D" id="3.40.190.10">
    <property type="entry name" value="Periplasmic binding protein-like II"/>
    <property type="match status" value="2"/>
</dbReference>
<proteinExistence type="inferred from homology"/>
<dbReference type="Pfam" id="PF09084">
    <property type="entry name" value="NMT1"/>
    <property type="match status" value="1"/>
</dbReference>
<dbReference type="PANTHER" id="PTHR30024">
    <property type="entry name" value="ALIPHATIC SULFONATES-BINDING PROTEIN-RELATED"/>
    <property type="match status" value="1"/>
</dbReference>
<reference evidence="5 6" key="1">
    <citation type="submission" date="2019-09" db="EMBL/GenBank/DDBJ databases">
        <title>Isolation and complete genome sequencing of Methylocystis species.</title>
        <authorList>
            <person name="Rumah B.L."/>
            <person name="Stead C.E."/>
            <person name="Stevens B.C."/>
            <person name="Minton N.P."/>
            <person name="Grosse-Honebrink A."/>
            <person name="Zhang Y."/>
        </authorList>
    </citation>
    <scope>NUCLEOTIDE SEQUENCE [LARGE SCALE GENOMIC DNA]</scope>
    <source>
        <strain evidence="5 6">BRCS2</strain>
    </source>
</reference>
<keyword evidence="6" id="KW-1185">Reference proteome</keyword>
<name>A0A6B8MDI3_9HYPH</name>
<evidence type="ECO:0000256" key="3">
    <source>
        <dbReference type="ARBA" id="ARBA00022729"/>
    </source>
</evidence>
<evidence type="ECO:0000259" key="4">
    <source>
        <dbReference type="Pfam" id="PF09084"/>
    </source>
</evidence>
<protein>
    <submittedName>
        <fullName evidence="5">ABC transporter substrate-binding protein</fullName>
    </submittedName>
</protein>
<comment type="similarity">
    <text evidence="2">Belongs to the bacterial solute-binding protein SsuA/TauA family.</text>
</comment>
<feature type="domain" description="SsuA/THI5-like" evidence="4">
    <location>
        <begin position="12"/>
        <end position="225"/>
    </location>
</feature>
<dbReference type="EMBL" id="CP044331">
    <property type="protein sequence ID" value="QGM99629.1"/>
    <property type="molecule type" value="Genomic_DNA"/>
</dbReference>
<sequence length="301" mass="33445">MGSGNGWSASEIVILAEENGFFRREGLRLDLVLLPAERLTIALEGGITDFVPNAYYIYFLNIKDKGLKGRQIVSTTPYLDPRLPSGGLFVREDSRITDAAGLRGKTIGVTVLQFASAWFTLAYLQKAGLKQEDINLIAIPGPQHEQVLASGDVDAVYTSGAVEATLLRRGGFRKLFTTTDISGRRISLGSTIVKDDFIKSNPDTVRRYVTAINNTIEWANRNQEEIFHYAIKTGKVNAALAPYLYTPNGNGDYSVLRWPDHGLQNYDDVKFWIEVGEKIGIAQKGRFTPEDIYTDQFNPNS</sequence>
<dbReference type="PANTHER" id="PTHR30024:SF47">
    <property type="entry name" value="TAURINE-BINDING PERIPLASMIC PROTEIN"/>
    <property type="match status" value="1"/>
</dbReference>
<accession>A0A6B8MDI3</accession>
<organism evidence="5 6">
    <name type="scientific">Methylocystis parvus</name>
    <dbReference type="NCBI Taxonomy" id="134"/>
    <lineage>
        <taxon>Bacteria</taxon>
        <taxon>Pseudomonadati</taxon>
        <taxon>Pseudomonadota</taxon>
        <taxon>Alphaproteobacteria</taxon>
        <taxon>Hyphomicrobiales</taxon>
        <taxon>Methylocystaceae</taxon>
        <taxon>Methylocystis</taxon>
    </lineage>
</organism>
<comment type="subcellular location">
    <subcellularLocation>
        <location evidence="1">Periplasm</location>
    </subcellularLocation>
</comment>
<evidence type="ECO:0000313" key="6">
    <source>
        <dbReference type="Proteomes" id="UP000422569"/>
    </source>
</evidence>
<dbReference type="GO" id="GO:0042597">
    <property type="term" value="C:periplasmic space"/>
    <property type="evidence" value="ECO:0007669"/>
    <property type="project" value="UniProtKB-SubCell"/>
</dbReference>
<evidence type="ECO:0000256" key="2">
    <source>
        <dbReference type="ARBA" id="ARBA00010742"/>
    </source>
</evidence>
<dbReference type="Proteomes" id="UP000422569">
    <property type="component" value="Chromosome"/>
</dbReference>
<gene>
    <name evidence="5" type="ORF">F7D14_08890</name>
</gene>